<accession>A0A2H0TZ57</accession>
<dbReference type="SUPFAM" id="SSF51905">
    <property type="entry name" value="FAD/NAD(P)-binding domain"/>
    <property type="match status" value="1"/>
</dbReference>
<organism evidence="6 7">
    <name type="scientific">Candidatus Magasanikbacteria bacterium CG10_big_fil_rev_8_21_14_0_10_36_16</name>
    <dbReference type="NCBI Taxonomy" id="1974645"/>
    <lineage>
        <taxon>Bacteria</taxon>
        <taxon>Candidatus Magasanikiibacteriota</taxon>
    </lineage>
</organism>
<feature type="domain" description="RsdA/BaiN/AoA(So)-like insert" evidence="5">
    <location>
        <begin position="194"/>
        <end position="347"/>
    </location>
</feature>
<dbReference type="SUPFAM" id="SSF160996">
    <property type="entry name" value="HI0933 insert domain-like"/>
    <property type="match status" value="1"/>
</dbReference>
<evidence type="ECO:0000313" key="7">
    <source>
        <dbReference type="Proteomes" id="UP000230852"/>
    </source>
</evidence>
<comment type="cofactor">
    <cofactor evidence="1">
        <name>FAD</name>
        <dbReference type="ChEBI" id="CHEBI:57692"/>
    </cofactor>
</comment>
<name>A0A2H0TZ57_9BACT</name>
<dbReference type="Gene3D" id="2.40.30.10">
    <property type="entry name" value="Translation factors"/>
    <property type="match status" value="1"/>
</dbReference>
<evidence type="ECO:0000256" key="2">
    <source>
        <dbReference type="ARBA" id="ARBA00022630"/>
    </source>
</evidence>
<dbReference type="PANTHER" id="PTHR42887">
    <property type="entry name" value="OS12G0638800 PROTEIN"/>
    <property type="match status" value="1"/>
</dbReference>
<dbReference type="InterPro" id="IPR057661">
    <property type="entry name" value="RsdA/BaiN/AoA(So)_Rossmann"/>
</dbReference>
<sequence length="411" mass="45562">MKVAIVGGGAAGMMCVATILEEHKNDVEVFLIEKNVLLGKKVIISGGGRCNVTTGIEDLKLVLSKYPRGSKFLQSAMHRFSPVQVRDWFENHGVPLKCEDDLRVFPVSNDGHDIVGVFEKIFRNSKIDLLFKHNMKNIVKEKNKFIISFKEQKDLEVDKVVMALGGQAYRQTGSTGDGYSILEKLGHKITELAPSLNSFLTQEKWPKELSGLSFEKATIKVKGQKKYQFTGPFLFTHTGVSGPAVFALSSLIAFEKYDKQNPLGILIDVLPDLSLDNLFLELQNLREENLKKTFKNTLHKFLPMSLTEKICENLQISFDKKNVEMSKKDLRIVVEYVKAIPLTVIGRGVGDEFVTAGGVELSEVDPKTMKSKIVPGLYFGGEILNIDGFTGGFNLQASWATGRAVGLALGE</sequence>
<evidence type="ECO:0000313" key="6">
    <source>
        <dbReference type="EMBL" id="PIR78500.1"/>
    </source>
</evidence>
<dbReference type="Pfam" id="PF03486">
    <property type="entry name" value="HI0933_like"/>
    <property type="match status" value="1"/>
</dbReference>
<dbReference type="InterPro" id="IPR023166">
    <property type="entry name" value="BaiN-like_dom_sf"/>
</dbReference>
<evidence type="ECO:0000259" key="5">
    <source>
        <dbReference type="Pfam" id="PF22780"/>
    </source>
</evidence>
<dbReference type="InterPro" id="IPR036188">
    <property type="entry name" value="FAD/NAD-bd_sf"/>
</dbReference>
<dbReference type="EMBL" id="PFBU01000023">
    <property type="protein sequence ID" value="PIR78500.1"/>
    <property type="molecule type" value="Genomic_DNA"/>
</dbReference>
<dbReference type="PANTHER" id="PTHR42887:SF2">
    <property type="entry name" value="OS12G0638800 PROTEIN"/>
    <property type="match status" value="1"/>
</dbReference>
<evidence type="ECO:0008006" key="8">
    <source>
        <dbReference type="Google" id="ProtNLM"/>
    </source>
</evidence>
<evidence type="ECO:0000256" key="1">
    <source>
        <dbReference type="ARBA" id="ARBA00001974"/>
    </source>
</evidence>
<dbReference type="NCBIfam" id="TIGR00275">
    <property type="entry name" value="aminoacetone oxidase family FAD-binding enzyme"/>
    <property type="match status" value="1"/>
</dbReference>
<keyword evidence="3" id="KW-0274">FAD</keyword>
<dbReference type="Proteomes" id="UP000230852">
    <property type="component" value="Unassembled WGS sequence"/>
</dbReference>
<feature type="domain" description="RsdA/BaiN/AoA(So)-like Rossmann fold-like" evidence="4">
    <location>
        <begin position="2"/>
        <end position="406"/>
    </location>
</feature>
<dbReference type="InterPro" id="IPR055178">
    <property type="entry name" value="RsdA/BaiN/AoA(So)-like_dom"/>
</dbReference>
<proteinExistence type="predicted"/>
<comment type="caution">
    <text evidence="6">The sequence shown here is derived from an EMBL/GenBank/DDBJ whole genome shotgun (WGS) entry which is preliminary data.</text>
</comment>
<evidence type="ECO:0000256" key="3">
    <source>
        <dbReference type="ARBA" id="ARBA00022827"/>
    </source>
</evidence>
<dbReference type="Pfam" id="PF22780">
    <property type="entry name" value="HI0933_like_1st"/>
    <property type="match status" value="1"/>
</dbReference>
<dbReference type="Gene3D" id="3.50.50.60">
    <property type="entry name" value="FAD/NAD(P)-binding domain"/>
    <property type="match status" value="1"/>
</dbReference>
<dbReference type="InterPro" id="IPR004792">
    <property type="entry name" value="BaiN-like"/>
</dbReference>
<reference evidence="7" key="1">
    <citation type="submission" date="2017-09" db="EMBL/GenBank/DDBJ databases">
        <title>Depth-based differentiation of microbial function through sediment-hosted aquifers and enrichment of novel symbionts in the deep terrestrial subsurface.</title>
        <authorList>
            <person name="Probst A.J."/>
            <person name="Ladd B."/>
            <person name="Jarett J.K."/>
            <person name="Geller-Mcgrath D.E."/>
            <person name="Sieber C.M.K."/>
            <person name="Emerson J.B."/>
            <person name="Anantharaman K."/>
            <person name="Thomas B.C."/>
            <person name="Malmstrom R."/>
            <person name="Stieglmeier M."/>
            <person name="Klingl A."/>
            <person name="Woyke T."/>
            <person name="Ryan C.M."/>
            <person name="Banfield J.F."/>
        </authorList>
    </citation>
    <scope>NUCLEOTIDE SEQUENCE [LARGE SCALE GENOMIC DNA]</scope>
</reference>
<dbReference type="Gene3D" id="1.10.8.260">
    <property type="entry name" value="HI0933 insert domain-like"/>
    <property type="match status" value="1"/>
</dbReference>
<gene>
    <name evidence="6" type="ORF">COU28_01260</name>
</gene>
<evidence type="ECO:0000259" key="4">
    <source>
        <dbReference type="Pfam" id="PF03486"/>
    </source>
</evidence>
<dbReference type="AlphaFoldDB" id="A0A2H0TZ57"/>
<protein>
    <recommendedName>
        <fullName evidence="8">Aminoacetone oxidase family FAD-binding enzyme</fullName>
    </recommendedName>
</protein>
<keyword evidence="2" id="KW-0285">Flavoprotein</keyword>